<dbReference type="InterPro" id="IPR001680">
    <property type="entry name" value="WD40_rpt"/>
</dbReference>
<dbReference type="InterPro" id="IPR036322">
    <property type="entry name" value="WD40_repeat_dom_sf"/>
</dbReference>
<evidence type="ECO:0000313" key="10">
    <source>
        <dbReference type="EMBL" id="OHT08971.1"/>
    </source>
</evidence>
<dbReference type="RefSeq" id="XP_068362107.1">
    <property type="nucleotide sequence ID" value="XM_068502489.1"/>
</dbReference>
<comment type="subcellular location">
    <subcellularLocation>
        <location evidence="1">Cell projection</location>
        <location evidence="1">Cilium</location>
    </subcellularLocation>
</comment>
<dbReference type="PROSITE" id="PS50294">
    <property type="entry name" value="WD_REPEATS_REGION"/>
    <property type="match status" value="1"/>
</dbReference>
<gene>
    <name evidence="10" type="ORF">TRFO_22306</name>
</gene>
<dbReference type="InterPro" id="IPR056152">
    <property type="entry name" value="Beta-prop_IFT122_2nd"/>
</dbReference>
<evidence type="ECO:0000256" key="1">
    <source>
        <dbReference type="ARBA" id="ARBA00004138"/>
    </source>
</evidence>
<evidence type="ECO:0000313" key="11">
    <source>
        <dbReference type="Proteomes" id="UP000179807"/>
    </source>
</evidence>
<evidence type="ECO:0000256" key="7">
    <source>
        <dbReference type="PROSITE-ProRule" id="PRU00221"/>
    </source>
</evidence>
<name>A0A1J4KCN1_9EUKA</name>
<protein>
    <recommendedName>
        <fullName evidence="2">Intraflagellar transport protein 122 homolog</fullName>
    </recommendedName>
</protein>
<dbReference type="OrthoDB" id="10255582at2759"/>
<evidence type="ECO:0000256" key="5">
    <source>
        <dbReference type="ARBA" id="ARBA00023069"/>
    </source>
</evidence>
<sequence>MEFRSIWKTQLVKVSLHSPVYSLCFKPDQSQLIAACSNDLFFINPTNGKIIEKKRSHQAPVYCVRCSADGAFFASSSSDGTVVIWRSFNNDGFVTYSSQHATRELVWCPVKQMLISCSSNEYYTWRPDDVRASRTQVKHPIESLAFAPNGEVFIISYSNGTVNVLSTDEQNVLQTFTYSSIVTSISFVTLKDVDYIVTADLDCRVSMYRASDKTLVGKNALPFEALCSASIGDADCFFAFAGVSGKVSLLTSGLSYLGDFDTESKWIWDIAVDNQGRLALGTKEGFVELRSIDFGIAFASSGDVIAYRTSINAMSCRNIITHQQTDLVFFKIIVSLAMCSKFLVIQFKDAVSIYRYVPEKDDPPEEDPEKLPLIKVYEIPGSFENTLFAITPIHLFGATDTELAVQDLSGQTVCCFTFQAPITTICGVNSAKDAALVGCSDGCVYFVMIDMTEPVLLIQRPFPIVSAVRQGLTLAVVDSDKNCVVIDSFTKKEIATYENKTCFAFSDRVDDLYAVSDGLSISIVYKDCLQKQQFIEGTILAFVRNQIVLSNEGAIEIVDATLPFDELIQRGEFESVADLATTGPSSDQWRYIAAESLKQGNLEVAKLAAPSSADHDLSFYVNEIAPDLDEAKWSIEVAAFLGEVKHVKLAEGDSGSSRANELEQAGVSEEALQLYASCGEWNNVLRLAKDKHLERCIVDMQFPQEVSEEAAKVLLDAGLGDGAIRILTKTQNYNSLARAYLFLGQWPEAISLSRLYSSVYNIIYPRFGQLLFETGQWFESLVCFFIPQDRDEREKTFNTILSCVADSCDCDKLAFIELMLGFNDPDCYWTHMTKSICYLAADRLKRFQGMPLSTDDAIDVFYMCYYVMACARTFPLRGVNISEILIMMLTVSSILGQKRWLAYALKELSSFDLDESAKHIAQRCVRANKEAVENKDICVQCPRCGKDFYSSSRFPLLVCGFCGMKTAFSAYTCKPLPLVPFEYKGENAIELIETQPKAKVNDCEMPKDVVNADYMKATAAEYFIVQQLKEKAGVAMQFWFNGNQESVRVCRCCGAMFNEVDYENSTIEQEFCPICYSRQTDNAKQLNLDVQSDILEMLRTFEEESPVSF</sequence>
<dbReference type="Gene3D" id="2.130.10.10">
    <property type="entry name" value="YVTN repeat-like/Quinoprotein amine dehydrogenase"/>
    <property type="match status" value="2"/>
</dbReference>
<evidence type="ECO:0000256" key="4">
    <source>
        <dbReference type="ARBA" id="ARBA00022737"/>
    </source>
</evidence>
<evidence type="ECO:0000256" key="2">
    <source>
        <dbReference type="ARBA" id="ARBA00019442"/>
    </source>
</evidence>
<dbReference type="EMBL" id="MLAK01000652">
    <property type="protein sequence ID" value="OHT08971.1"/>
    <property type="molecule type" value="Genomic_DNA"/>
</dbReference>
<keyword evidence="5" id="KW-0969">Cilium</keyword>
<evidence type="ECO:0000259" key="9">
    <source>
        <dbReference type="Pfam" id="PF23381"/>
    </source>
</evidence>
<dbReference type="AlphaFoldDB" id="A0A1J4KCN1"/>
<evidence type="ECO:0000259" key="8">
    <source>
        <dbReference type="Pfam" id="PF23377"/>
    </source>
</evidence>
<comment type="caution">
    <text evidence="10">The sequence shown here is derived from an EMBL/GenBank/DDBJ whole genome shotgun (WGS) entry which is preliminary data.</text>
</comment>
<dbReference type="Pfam" id="PF23381">
    <property type="entry name" value="Beta-prop_IFT122_1st"/>
    <property type="match status" value="1"/>
</dbReference>
<keyword evidence="6" id="KW-0966">Cell projection</keyword>
<proteinExistence type="predicted"/>
<reference evidence="10" key="1">
    <citation type="submission" date="2016-10" db="EMBL/GenBank/DDBJ databases">
        <authorList>
            <person name="Benchimol M."/>
            <person name="Almeida L.G."/>
            <person name="Vasconcelos A.T."/>
            <person name="Perreira-Neves A."/>
            <person name="Rosa I.A."/>
            <person name="Tasca T."/>
            <person name="Bogo M.R."/>
            <person name="de Souza W."/>
        </authorList>
    </citation>
    <scope>NUCLEOTIDE SEQUENCE [LARGE SCALE GENOMIC DNA]</scope>
    <source>
        <strain evidence="10">K</strain>
    </source>
</reference>
<dbReference type="GeneID" id="94837193"/>
<accession>A0A1J4KCN1</accession>
<dbReference type="GO" id="GO:0030991">
    <property type="term" value="C:intraciliary transport particle A"/>
    <property type="evidence" value="ECO:0007669"/>
    <property type="project" value="TreeGrafter"/>
</dbReference>
<dbReference type="InterPro" id="IPR015943">
    <property type="entry name" value="WD40/YVTN_repeat-like_dom_sf"/>
</dbReference>
<organism evidence="10 11">
    <name type="scientific">Tritrichomonas foetus</name>
    <dbReference type="NCBI Taxonomy" id="1144522"/>
    <lineage>
        <taxon>Eukaryota</taxon>
        <taxon>Metamonada</taxon>
        <taxon>Parabasalia</taxon>
        <taxon>Tritrichomonadida</taxon>
        <taxon>Tritrichomonadidae</taxon>
        <taxon>Tritrichomonas</taxon>
    </lineage>
</organism>
<keyword evidence="4" id="KW-0677">Repeat</keyword>
<evidence type="ECO:0000256" key="6">
    <source>
        <dbReference type="ARBA" id="ARBA00023273"/>
    </source>
</evidence>
<feature type="domain" description="IFT122 first beta-propeller" evidence="9">
    <location>
        <begin position="21"/>
        <end position="167"/>
    </location>
</feature>
<dbReference type="GO" id="GO:0035721">
    <property type="term" value="P:intraciliary retrograde transport"/>
    <property type="evidence" value="ECO:0007669"/>
    <property type="project" value="TreeGrafter"/>
</dbReference>
<dbReference type="InterPro" id="IPR039857">
    <property type="entry name" value="Ift122/121"/>
</dbReference>
<dbReference type="GO" id="GO:0097730">
    <property type="term" value="C:non-motile cilium"/>
    <property type="evidence" value="ECO:0007669"/>
    <property type="project" value="TreeGrafter"/>
</dbReference>
<dbReference type="Pfam" id="PF23377">
    <property type="entry name" value="Beta-prop_IFT122_2nd"/>
    <property type="match status" value="1"/>
</dbReference>
<dbReference type="SUPFAM" id="SSF50978">
    <property type="entry name" value="WD40 repeat-like"/>
    <property type="match status" value="2"/>
</dbReference>
<feature type="repeat" description="WD" evidence="7">
    <location>
        <begin position="54"/>
        <end position="85"/>
    </location>
</feature>
<dbReference type="VEuPathDB" id="TrichDB:TRFO_22306"/>
<dbReference type="SMART" id="SM00320">
    <property type="entry name" value="WD40"/>
    <property type="match status" value="6"/>
</dbReference>
<evidence type="ECO:0000256" key="3">
    <source>
        <dbReference type="ARBA" id="ARBA00022574"/>
    </source>
</evidence>
<keyword evidence="3 7" id="KW-0853">WD repeat</keyword>
<dbReference type="InterPro" id="IPR056153">
    <property type="entry name" value="Beta-prop_IFT122_1st"/>
</dbReference>
<dbReference type="Proteomes" id="UP000179807">
    <property type="component" value="Unassembled WGS sequence"/>
</dbReference>
<dbReference type="PANTHER" id="PTHR12764">
    <property type="entry name" value="WD REPEAT DOMAIN-RELATED"/>
    <property type="match status" value="1"/>
</dbReference>
<keyword evidence="11" id="KW-1185">Reference proteome</keyword>
<dbReference type="GO" id="GO:0061512">
    <property type="term" value="P:protein localization to cilium"/>
    <property type="evidence" value="ECO:0007669"/>
    <property type="project" value="TreeGrafter"/>
</dbReference>
<dbReference type="GO" id="GO:1905515">
    <property type="term" value="P:non-motile cilium assembly"/>
    <property type="evidence" value="ECO:0007669"/>
    <property type="project" value="TreeGrafter"/>
</dbReference>
<dbReference type="PANTHER" id="PTHR12764:SF4">
    <property type="entry name" value="INTRAFLAGELLAR TRANSPORT PROTEIN 122 HOMOLOG"/>
    <property type="match status" value="1"/>
</dbReference>
<feature type="domain" description="IFT122 second beta-propeller" evidence="8">
    <location>
        <begin position="303"/>
        <end position="547"/>
    </location>
</feature>
<dbReference type="PROSITE" id="PS50082">
    <property type="entry name" value="WD_REPEATS_2"/>
    <property type="match status" value="1"/>
</dbReference>